<evidence type="ECO:0000256" key="4">
    <source>
        <dbReference type="ARBA" id="ARBA00022679"/>
    </source>
</evidence>
<dbReference type="PANTHER" id="PTHR48043:SF23">
    <property type="entry name" value="UDP-GLUCURONOSYLTRANSFERASE"/>
    <property type="match status" value="1"/>
</dbReference>
<keyword evidence="5" id="KW-0732">Signal</keyword>
<protein>
    <recommendedName>
        <fullName evidence="2">glucuronosyltransferase</fullName>
        <ecNumber evidence="2">2.4.1.17</ecNumber>
    </recommendedName>
</protein>
<evidence type="ECO:0000256" key="6">
    <source>
        <dbReference type="ARBA" id="ARBA00047475"/>
    </source>
</evidence>
<keyword evidence="3" id="KW-0328">Glycosyltransferase</keyword>
<dbReference type="Gene3D" id="3.40.50.2000">
    <property type="entry name" value="Glycogen Phosphorylase B"/>
    <property type="match status" value="1"/>
</dbReference>
<dbReference type="KEGG" id="nai:NECAME_19170"/>
<comment type="catalytic activity">
    <reaction evidence="6">
        <text>glucuronate acceptor + UDP-alpha-D-glucuronate = acceptor beta-D-glucuronoside + UDP + H(+)</text>
        <dbReference type="Rhea" id="RHEA:21032"/>
        <dbReference type="ChEBI" id="CHEBI:15378"/>
        <dbReference type="ChEBI" id="CHEBI:58052"/>
        <dbReference type="ChEBI" id="CHEBI:58223"/>
        <dbReference type="ChEBI" id="CHEBI:132367"/>
        <dbReference type="ChEBI" id="CHEBI:132368"/>
        <dbReference type="EC" id="2.4.1.17"/>
    </reaction>
</comment>
<reference evidence="8" key="1">
    <citation type="journal article" date="2014" name="Nat. Genet.">
        <title>Genome of the human hookworm Necator americanus.</title>
        <authorList>
            <person name="Tang Y.T."/>
            <person name="Gao X."/>
            <person name="Rosa B.A."/>
            <person name="Abubucker S."/>
            <person name="Hallsworth-Pepin K."/>
            <person name="Martin J."/>
            <person name="Tyagi R."/>
            <person name="Heizer E."/>
            <person name="Zhang X."/>
            <person name="Bhonagiri-Palsikar V."/>
            <person name="Minx P."/>
            <person name="Warren W.C."/>
            <person name="Wang Q."/>
            <person name="Zhan B."/>
            <person name="Hotez P.J."/>
            <person name="Sternberg P.W."/>
            <person name="Dougall A."/>
            <person name="Gaze S.T."/>
            <person name="Mulvenna J."/>
            <person name="Sotillo J."/>
            <person name="Ranganathan S."/>
            <person name="Rabelo E.M."/>
            <person name="Wilson R.K."/>
            <person name="Felgner P.L."/>
            <person name="Bethony J."/>
            <person name="Hawdon J.M."/>
            <person name="Gasser R.B."/>
            <person name="Loukas A."/>
            <person name="Mitreva M."/>
        </authorList>
    </citation>
    <scope>NUCLEOTIDE SEQUENCE [LARGE SCALE GENOMIC DNA]</scope>
</reference>
<accession>W2SSY5</accession>
<evidence type="ECO:0000256" key="1">
    <source>
        <dbReference type="ARBA" id="ARBA00009995"/>
    </source>
</evidence>
<evidence type="ECO:0000313" key="8">
    <source>
        <dbReference type="Proteomes" id="UP000053676"/>
    </source>
</evidence>
<dbReference type="Proteomes" id="UP000053676">
    <property type="component" value="Unassembled WGS sequence"/>
</dbReference>
<dbReference type="Pfam" id="PF00201">
    <property type="entry name" value="UDPGT"/>
    <property type="match status" value="1"/>
</dbReference>
<dbReference type="InterPro" id="IPR002213">
    <property type="entry name" value="UDP_glucos_trans"/>
</dbReference>
<evidence type="ECO:0000256" key="3">
    <source>
        <dbReference type="ARBA" id="ARBA00022676"/>
    </source>
</evidence>
<dbReference type="AlphaFoldDB" id="W2SSY5"/>
<keyword evidence="8" id="KW-1185">Reference proteome</keyword>
<gene>
    <name evidence="7" type="ORF">NECAME_19170</name>
</gene>
<dbReference type="SUPFAM" id="SSF53756">
    <property type="entry name" value="UDP-Glycosyltransferase/glycogen phosphorylase"/>
    <property type="match status" value="1"/>
</dbReference>
<dbReference type="GO" id="GO:0015020">
    <property type="term" value="F:glucuronosyltransferase activity"/>
    <property type="evidence" value="ECO:0007669"/>
    <property type="project" value="UniProtKB-EC"/>
</dbReference>
<proteinExistence type="inferred from homology"/>
<keyword evidence="4" id="KW-0808">Transferase</keyword>
<dbReference type="EC" id="2.4.1.17" evidence="2"/>
<dbReference type="EMBL" id="KI666818">
    <property type="protein sequence ID" value="ETN71782.1"/>
    <property type="molecule type" value="Genomic_DNA"/>
</dbReference>
<name>W2SSY5_NECAM</name>
<evidence type="ECO:0000256" key="5">
    <source>
        <dbReference type="ARBA" id="ARBA00022729"/>
    </source>
</evidence>
<evidence type="ECO:0000313" key="7">
    <source>
        <dbReference type="EMBL" id="ETN71782.1"/>
    </source>
</evidence>
<organism evidence="7 8">
    <name type="scientific">Necator americanus</name>
    <name type="common">Human hookworm</name>
    <dbReference type="NCBI Taxonomy" id="51031"/>
    <lineage>
        <taxon>Eukaryota</taxon>
        <taxon>Metazoa</taxon>
        <taxon>Ecdysozoa</taxon>
        <taxon>Nematoda</taxon>
        <taxon>Chromadorea</taxon>
        <taxon>Rhabditida</taxon>
        <taxon>Rhabditina</taxon>
        <taxon>Rhabditomorpha</taxon>
        <taxon>Strongyloidea</taxon>
        <taxon>Ancylostomatidae</taxon>
        <taxon>Bunostominae</taxon>
        <taxon>Necator</taxon>
    </lineage>
</organism>
<evidence type="ECO:0000256" key="2">
    <source>
        <dbReference type="ARBA" id="ARBA00012544"/>
    </source>
</evidence>
<dbReference type="PANTHER" id="PTHR48043">
    <property type="entry name" value="EG:EG0003.4 PROTEIN-RELATED"/>
    <property type="match status" value="1"/>
</dbReference>
<sequence length="73" mass="8313">MNSVLEVTRSGKPSILVPIFGDQMRNARLVEAKNTTIVIMKEDLNSETFVTALRQILSDDRYGLRQVAEIYKK</sequence>
<dbReference type="InterPro" id="IPR050271">
    <property type="entry name" value="UDP-glycosyltransferase"/>
</dbReference>
<dbReference type="OrthoDB" id="5850162at2759"/>
<comment type="similarity">
    <text evidence="1">Belongs to the UDP-glycosyltransferase family.</text>
</comment>